<dbReference type="Pfam" id="PF09820">
    <property type="entry name" value="AAA-ATPase_like"/>
    <property type="match status" value="1"/>
</dbReference>
<proteinExistence type="predicted"/>
<feature type="domain" description="AAA-ATPase-like" evidence="1">
    <location>
        <begin position="23"/>
        <end position="84"/>
    </location>
</feature>
<dbReference type="PANTHER" id="PTHR34825:SF1">
    <property type="entry name" value="AAA-ATPASE-LIKE DOMAIN-CONTAINING PROTEIN"/>
    <property type="match status" value="1"/>
</dbReference>
<dbReference type="AlphaFoldDB" id="A0A173YIM2"/>
<evidence type="ECO:0000313" key="2">
    <source>
        <dbReference type="EMBL" id="CUN63982.1"/>
    </source>
</evidence>
<accession>A0A173YIM2</accession>
<sequence length="91" mass="10597">MTGKKNVSLPCAVGSTSYIDTVKNSYYVDKTLLIRDLIDDHAAVTLFTRPRRFGKTLAVDMLKVFFEKTDEDNSVYFRDKKIWDCGEFYRK</sequence>
<dbReference type="Proteomes" id="UP000095395">
    <property type="component" value="Unassembled WGS sequence"/>
</dbReference>
<name>A0A173YIM2_9FIRM</name>
<evidence type="ECO:0000313" key="3">
    <source>
        <dbReference type="Proteomes" id="UP000095395"/>
    </source>
</evidence>
<protein>
    <submittedName>
        <fullName evidence="2">Predicted AAA-ATPase</fullName>
    </submittedName>
</protein>
<dbReference type="InterPro" id="IPR018631">
    <property type="entry name" value="AAA-ATPase-like_dom"/>
</dbReference>
<gene>
    <name evidence="2" type="ORF">ERS852392_00948</name>
</gene>
<evidence type="ECO:0000259" key="1">
    <source>
        <dbReference type="Pfam" id="PF09820"/>
    </source>
</evidence>
<dbReference type="PANTHER" id="PTHR34825">
    <property type="entry name" value="CONSERVED PROTEIN, WITH A WEAK D-GALACTARATE DEHYDRATASE/ALTRONATE HYDROLASE DOMAIN"/>
    <property type="match status" value="1"/>
</dbReference>
<reference evidence="2 3" key="1">
    <citation type="submission" date="2015-09" db="EMBL/GenBank/DDBJ databases">
        <authorList>
            <consortium name="Pathogen Informatics"/>
        </authorList>
    </citation>
    <scope>NUCLEOTIDE SEQUENCE [LARGE SCALE GENOMIC DNA]</scope>
    <source>
        <strain evidence="2 3">2789STDY5608835</strain>
    </source>
</reference>
<dbReference type="EMBL" id="CYYR01000005">
    <property type="protein sequence ID" value="CUN63982.1"/>
    <property type="molecule type" value="Genomic_DNA"/>
</dbReference>
<organism evidence="2 3">
    <name type="scientific">Roseburia inulinivorans</name>
    <dbReference type="NCBI Taxonomy" id="360807"/>
    <lineage>
        <taxon>Bacteria</taxon>
        <taxon>Bacillati</taxon>
        <taxon>Bacillota</taxon>
        <taxon>Clostridia</taxon>
        <taxon>Lachnospirales</taxon>
        <taxon>Lachnospiraceae</taxon>
        <taxon>Roseburia</taxon>
    </lineage>
</organism>